<accession>A0ABP7H0M0</accession>
<protein>
    <submittedName>
        <fullName evidence="3">Response regulator transcription factor</fullName>
    </submittedName>
</protein>
<keyword evidence="1" id="KW-0597">Phosphoprotein</keyword>
<name>A0ABP7H0M0_9FLAO</name>
<dbReference type="EMBL" id="BAABBI010000001">
    <property type="protein sequence ID" value="GAA3779155.1"/>
    <property type="molecule type" value="Genomic_DNA"/>
</dbReference>
<comment type="caution">
    <text evidence="3">The sequence shown here is derived from an EMBL/GenBank/DDBJ whole genome shotgun (WGS) entry which is preliminary data.</text>
</comment>
<sequence length="225" mass="25433">MKKVFNILIVDDHPMIIEGYSNTIKWHFKEHPVFSFNIESATSIDETVKLVDNILPQNKFDLVFLDISLPDGNTTKMHSGEDLGLFIKSKLPNVKIIAITALNDTVRLLNIIKKLSPHGLLIKSDTDGEVLTTAIKNVIKGRDYCSHSIVALLKKRVTQNKVLDDHDIQLLVELSNGAKMKELLELLPLTKSGIEKRRRLLKEKLNVKSNSDRDLVLKAKEMGFI</sequence>
<evidence type="ECO:0000313" key="4">
    <source>
        <dbReference type="Proteomes" id="UP001501456"/>
    </source>
</evidence>
<feature type="domain" description="Response regulatory" evidence="2">
    <location>
        <begin position="6"/>
        <end position="138"/>
    </location>
</feature>
<keyword evidence="4" id="KW-1185">Reference proteome</keyword>
<evidence type="ECO:0000313" key="3">
    <source>
        <dbReference type="EMBL" id="GAA3779155.1"/>
    </source>
</evidence>
<dbReference type="Pfam" id="PF00072">
    <property type="entry name" value="Response_reg"/>
    <property type="match status" value="1"/>
</dbReference>
<organism evidence="3 4">
    <name type="scientific">Corallibacter vietnamensis</name>
    <dbReference type="NCBI Taxonomy" id="904130"/>
    <lineage>
        <taxon>Bacteria</taxon>
        <taxon>Pseudomonadati</taxon>
        <taxon>Bacteroidota</taxon>
        <taxon>Flavobacteriia</taxon>
        <taxon>Flavobacteriales</taxon>
        <taxon>Flavobacteriaceae</taxon>
        <taxon>Corallibacter</taxon>
    </lineage>
</organism>
<proteinExistence type="predicted"/>
<gene>
    <name evidence="3" type="ORF">GCM10022271_09270</name>
</gene>
<dbReference type="PROSITE" id="PS50110">
    <property type="entry name" value="RESPONSE_REGULATORY"/>
    <property type="match status" value="1"/>
</dbReference>
<dbReference type="RefSeq" id="WP_344727603.1">
    <property type="nucleotide sequence ID" value="NZ_BAABBI010000001.1"/>
</dbReference>
<dbReference type="InterPro" id="IPR011006">
    <property type="entry name" value="CheY-like_superfamily"/>
</dbReference>
<evidence type="ECO:0000259" key="2">
    <source>
        <dbReference type="PROSITE" id="PS50110"/>
    </source>
</evidence>
<evidence type="ECO:0000256" key="1">
    <source>
        <dbReference type="PROSITE-ProRule" id="PRU00169"/>
    </source>
</evidence>
<dbReference type="Proteomes" id="UP001501456">
    <property type="component" value="Unassembled WGS sequence"/>
</dbReference>
<dbReference type="InterPro" id="IPR051015">
    <property type="entry name" value="EvgA-like"/>
</dbReference>
<dbReference type="Gene3D" id="3.40.50.2300">
    <property type="match status" value="1"/>
</dbReference>
<dbReference type="SUPFAM" id="SSF52172">
    <property type="entry name" value="CheY-like"/>
    <property type="match status" value="1"/>
</dbReference>
<reference evidence="4" key="1">
    <citation type="journal article" date="2019" name="Int. J. Syst. Evol. Microbiol.">
        <title>The Global Catalogue of Microorganisms (GCM) 10K type strain sequencing project: providing services to taxonomists for standard genome sequencing and annotation.</title>
        <authorList>
            <consortium name="The Broad Institute Genomics Platform"/>
            <consortium name="The Broad Institute Genome Sequencing Center for Infectious Disease"/>
            <person name="Wu L."/>
            <person name="Ma J."/>
        </authorList>
    </citation>
    <scope>NUCLEOTIDE SEQUENCE [LARGE SCALE GENOMIC DNA]</scope>
    <source>
        <strain evidence="4">JCM 17525</strain>
    </source>
</reference>
<dbReference type="PANTHER" id="PTHR45566">
    <property type="entry name" value="HTH-TYPE TRANSCRIPTIONAL REGULATOR YHJB-RELATED"/>
    <property type="match status" value="1"/>
</dbReference>
<dbReference type="SMART" id="SM00448">
    <property type="entry name" value="REC"/>
    <property type="match status" value="1"/>
</dbReference>
<dbReference type="PANTHER" id="PTHR45566:SF1">
    <property type="entry name" value="HTH-TYPE TRANSCRIPTIONAL REGULATOR YHJB-RELATED"/>
    <property type="match status" value="1"/>
</dbReference>
<feature type="modified residue" description="4-aspartylphosphate" evidence="1">
    <location>
        <position position="66"/>
    </location>
</feature>
<dbReference type="InterPro" id="IPR001789">
    <property type="entry name" value="Sig_transdc_resp-reg_receiver"/>
</dbReference>